<accession>A0ACC3TRY7</accession>
<dbReference type="EMBL" id="MU970056">
    <property type="protein sequence ID" value="KAK9323889.1"/>
    <property type="molecule type" value="Genomic_DNA"/>
</dbReference>
<evidence type="ECO:0000313" key="1">
    <source>
        <dbReference type="EMBL" id="KAK9323889.1"/>
    </source>
</evidence>
<evidence type="ECO:0000313" key="2">
    <source>
        <dbReference type="Proteomes" id="UP001489719"/>
    </source>
</evidence>
<keyword evidence="2" id="KW-1185">Reference proteome</keyword>
<name>A0ACC3TRY7_9ASCO</name>
<proteinExistence type="predicted"/>
<comment type="caution">
    <text evidence="1">The sequence shown here is derived from an EMBL/GenBank/DDBJ whole genome shotgun (WGS) entry which is preliminary data.</text>
</comment>
<dbReference type="Proteomes" id="UP001489719">
    <property type="component" value="Unassembled WGS sequence"/>
</dbReference>
<reference evidence="2" key="1">
    <citation type="journal article" date="2024" name="Front. Bioeng. Biotechnol.">
        <title>Genome-scale model development and genomic sequencing of the oleaginous clade Lipomyces.</title>
        <authorList>
            <person name="Czajka J.J."/>
            <person name="Han Y."/>
            <person name="Kim J."/>
            <person name="Mondo S.J."/>
            <person name="Hofstad B.A."/>
            <person name="Robles A."/>
            <person name="Haridas S."/>
            <person name="Riley R."/>
            <person name="LaButti K."/>
            <person name="Pangilinan J."/>
            <person name="Andreopoulos W."/>
            <person name="Lipzen A."/>
            <person name="Yan J."/>
            <person name="Wang M."/>
            <person name="Ng V."/>
            <person name="Grigoriev I.V."/>
            <person name="Spatafora J.W."/>
            <person name="Magnuson J.K."/>
            <person name="Baker S.E."/>
            <person name="Pomraning K.R."/>
        </authorList>
    </citation>
    <scope>NUCLEOTIDE SEQUENCE [LARGE SCALE GENOMIC DNA]</scope>
    <source>
        <strain evidence="2">CBS 10300</strain>
    </source>
</reference>
<sequence>MPTKRNSPLSSNLPTPPSAYSETYISLPSESPPSPVASPVAPHPSARQPITPSKAQKGNKRKGSAVPRKLNANGTVRSDTLDPEPDFSQESQTKKIEGKNRPAQKSGWCSGKWFIFGDAKNIANEKPKAAVLSQPAPKPTPSVRKNSSGSESSDSSRDYNEKETSPTPERKSIRVGSTQKTMSNTAGYFAQGNTPDGSNAGFEQFPASTGPPFSPPDSDDADSSPPPQKGSWIGNLFSRKDKLPADEKETYRSPYAAANGPPSPPTSVLSTTSSVNTLRPNVNQSSVSLATSNGYSSYNRRDSTTNFSSTSLTSTAPSTASANTASSNGNTWAFWSRMSSKSGDKSGNSISEDGVVAFSGPSAQSFIQKQRQGNREDDDASIISSDTVLVNPGPQRPLSRNTSRVSLNQASYPNSLYNGSSRNPPPDAGSMYNSNVSPPKLSRSDTFRSSRDDSKSTRDSSARSVRNIETLGKPKQDVAAANTVKSASGAKETALMAPPPTNAPADANIVKAEPGTTKKTKKTKDKDQIRYPSIVVPKLEDCLSHGSSASALWTSLSKMGNWFATPEEERLHVRLTTPPRIRKAVAIGIHGFFPIRMVRSIIGEPTGTSVKFANEAALGIQRWAEAHGQNVDIEKIALEGEGIVLDRVENLYRLLSNWMDHLHEADFIIVAAHSQGTPVAVQLVAKLIEEGHADNKKIGIMGMAGVSLGPFYGLDQKLVIRAYTPFESDSLKELFAFQNPESLQARRYIQALRTVIAHGVKVTYVGSVNDQLVPLYSSLCSHVNHPHIYRAIYVDGKVHPPSFIIHLIELLAKLRNVGLSDHGIVRDISDSLAGTLTGGGHSMIYNEHGVYDIAIKYALETTSIPDIPVKVQKFEVPMPSNYNPYHLPWSVRGMLDHDYVRKHLLADVERVLDKFDDWNPETKPLKDIKYRLSAIRNNVPLAAV</sequence>
<organism evidence="1 2">
    <name type="scientific">Lipomyces orientalis</name>
    <dbReference type="NCBI Taxonomy" id="1233043"/>
    <lineage>
        <taxon>Eukaryota</taxon>
        <taxon>Fungi</taxon>
        <taxon>Dikarya</taxon>
        <taxon>Ascomycota</taxon>
        <taxon>Saccharomycotina</taxon>
        <taxon>Lipomycetes</taxon>
        <taxon>Lipomycetales</taxon>
        <taxon>Lipomycetaceae</taxon>
        <taxon>Lipomyces</taxon>
    </lineage>
</organism>
<protein>
    <submittedName>
        <fullName evidence="1">Uncharacterized protein</fullName>
    </submittedName>
</protein>
<gene>
    <name evidence="1" type="ORF">V1517DRAFT_319179</name>
</gene>